<dbReference type="PANTHER" id="PTHR38115:SF1">
    <property type="entry name" value="LIPOCALIN-LIKE DOMAIN-CONTAINING PROTEIN"/>
    <property type="match status" value="1"/>
</dbReference>
<proteinExistence type="predicted"/>
<sequence length="187" mass="21120">MAAPARINTLNITGKFQLNKAMSDKTDEILRLQGVGWIPRKAIQASNVLLSIDHYSEDGVEKIDIEQSLVGGGAAGGWEYRVLDWQDRPQEDGIFGPVIAKFRRTTLDEITDPFLKEGWTEETQEHGILNGSARSNTEKSGISWFADQVWGFEIVDGEKRYTRRVVFKGPNEEKICVRLVYDYKGLV</sequence>
<evidence type="ECO:0008006" key="3">
    <source>
        <dbReference type="Google" id="ProtNLM"/>
    </source>
</evidence>
<dbReference type="InterPro" id="IPR053037">
    <property type="entry name" value="Pericyclase_pydY-like"/>
</dbReference>
<accession>A0AAD5YKP9</accession>
<keyword evidence="2" id="KW-1185">Reference proteome</keyword>
<dbReference type="PANTHER" id="PTHR38115">
    <property type="entry name" value="LIPOCALIN-LIKE DOMAIN-CONTAINING PROTEIN"/>
    <property type="match status" value="1"/>
</dbReference>
<evidence type="ECO:0000313" key="2">
    <source>
        <dbReference type="Proteomes" id="UP001212997"/>
    </source>
</evidence>
<dbReference type="EMBL" id="JANAWD010000094">
    <property type="protein sequence ID" value="KAJ3487367.1"/>
    <property type="molecule type" value="Genomic_DNA"/>
</dbReference>
<protein>
    <recommendedName>
        <fullName evidence="3">LCCL domain-containing protein</fullName>
    </recommendedName>
</protein>
<gene>
    <name evidence="1" type="ORF">NLI96_g3582</name>
</gene>
<evidence type="ECO:0000313" key="1">
    <source>
        <dbReference type="EMBL" id="KAJ3487367.1"/>
    </source>
</evidence>
<name>A0AAD5YKP9_9APHY</name>
<comment type="caution">
    <text evidence="1">The sequence shown here is derived from an EMBL/GenBank/DDBJ whole genome shotgun (WGS) entry which is preliminary data.</text>
</comment>
<dbReference type="Proteomes" id="UP001212997">
    <property type="component" value="Unassembled WGS sequence"/>
</dbReference>
<reference evidence="1" key="1">
    <citation type="submission" date="2022-07" db="EMBL/GenBank/DDBJ databases">
        <title>Genome Sequence of Physisporinus lineatus.</title>
        <authorList>
            <person name="Buettner E."/>
        </authorList>
    </citation>
    <scope>NUCLEOTIDE SEQUENCE</scope>
    <source>
        <strain evidence="1">VT162</strain>
    </source>
</reference>
<dbReference type="AlphaFoldDB" id="A0AAD5YKP9"/>
<organism evidence="1 2">
    <name type="scientific">Meripilus lineatus</name>
    <dbReference type="NCBI Taxonomy" id="2056292"/>
    <lineage>
        <taxon>Eukaryota</taxon>
        <taxon>Fungi</taxon>
        <taxon>Dikarya</taxon>
        <taxon>Basidiomycota</taxon>
        <taxon>Agaricomycotina</taxon>
        <taxon>Agaricomycetes</taxon>
        <taxon>Polyporales</taxon>
        <taxon>Meripilaceae</taxon>
        <taxon>Meripilus</taxon>
    </lineage>
</organism>